<dbReference type="SUPFAM" id="SSF52540">
    <property type="entry name" value="P-loop containing nucleoside triphosphate hydrolases"/>
    <property type="match status" value="1"/>
</dbReference>
<dbReference type="EC" id="5.6.2.4" evidence="7"/>
<evidence type="ECO:0000313" key="11">
    <source>
        <dbReference type="EMBL" id="KGH30911.1"/>
    </source>
</evidence>
<evidence type="ECO:0000256" key="8">
    <source>
        <dbReference type="ARBA" id="ARBA00048988"/>
    </source>
</evidence>
<dbReference type="Gene3D" id="3.40.50.300">
    <property type="entry name" value="P-loop containing nucleotide triphosphate hydrolases"/>
    <property type="match status" value="2"/>
</dbReference>
<feature type="domain" description="UvrD-like helicase ATP-binding" evidence="9">
    <location>
        <begin position="7"/>
        <end position="239"/>
    </location>
</feature>
<dbReference type="GO" id="GO:0003677">
    <property type="term" value="F:DNA binding"/>
    <property type="evidence" value="ECO:0007669"/>
    <property type="project" value="InterPro"/>
</dbReference>
<dbReference type="GO" id="GO:0005524">
    <property type="term" value="F:ATP binding"/>
    <property type="evidence" value="ECO:0007669"/>
    <property type="project" value="UniProtKB-KW"/>
</dbReference>
<dbReference type="Pfam" id="PF00580">
    <property type="entry name" value="UvrD-helicase"/>
    <property type="match status" value="1"/>
</dbReference>
<keyword evidence="1" id="KW-0547">Nucleotide-binding</keyword>
<evidence type="ECO:0000256" key="4">
    <source>
        <dbReference type="ARBA" id="ARBA00022840"/>
    </source>
</evidence>
<evidence type="ECO:0000256" key="1">
    <source>
        <dbReference type="ARBA" id="ARBA00022741"/>
    </source>
</evidence>
<evidence type="ECO:0000259" key="9">
    <source>
        <dbReference type="Pfam" id="PF00580"/>
    </source>
</evidence>
<dbReference type="Pfam" id="PF13361">
    <property type="entry name" value="UvrD_C"/>
    <property type="match status" value="1"/>
</dbReference>
<feature type="domain" description="UvrD-like helicase C-terminal" evidence="10">
    <location>
        <begin position="376"/>
        <end position="470"/>
    </location>
</feature>
<dbReference type="EMBL" id="AWOR01000037">
    <property type="protein sequence ID" value="KGH30911.1"/>
    <property type="molecule type" value="Genomic_DNA"/>
</dbReference>
<keyword evidence="4" id="KW-0067">ATP-binding</keyword>
<dbReference type="AlphaFoldDB" id="A0A096FKM6"/>
<evidence type="ECO:0000256" key="6">
    <source>
        <dbReference type="ARBA" id="ARBA00034617"/>
    </source>
</evidence>
<keyword evidence="3 11" id="KW-0347">Helicase</keyword>
<keyword evidence="2" id="KW-0378">Hydrolase</keyword>
<dbReference type="InterPro" id="IPR014016">
    <property type="entry name" value="UvrD-like_ATP-bd"/>
</dbReference>
<comment type="catalytic activity">
    <reaction evidence="8">
        <text>ATP + H2O = ADP + phosphate + H(+)</text>
        <dbReference type="Rhea" id="RHEA:13065"/>
        <dbReference type="ChEBI" id="CHEBI:15377"/>
        <dbReference type="ChEBI" id="CHEBI:15378"/>
        <dbReference type="ChEBI" id="CHEBI:30616"/>
        <dbReference type="ChEBI" id="CHEBI:43474"/>
        <dbReference type="ChEBI" id="CHEBI:456216"/>
        <dbReference type="EC" id="5.6.2.4"/>
    </reaction>
</comment>
<dbReference type="GO" id="GO:0000724">
    <property type="term" value="P:double-strand break repair via homologous recombination"/>
    <property type="evidence" value="ECO:0007669"/>
    <property type="project" value="TreeGrafter"/>
</dbReference>
<organism evidence="11 12">
    <name type="scientific">Comamonas testosteroni</name>
    <name type="common">Pseudomonas testosteroni</name>
    <dbReference type="NCBI Taxonomy" id="285"/>
    <lineage>
        <taxon>Bacteria</taxon>
        <taxon>Pseudomonadati</taxon>
        <taxon>Pseudomonadota</taxon>
        <taxon>Betaproteobacteria</taxon>
        <taxon>Burkholderiales</taxon>
        <taxon>Comamonadaceae</taxon>
        <taxon>Comamonas</taxon>
    </lineage>
</organism>
<protein>
    <recommendedName>
        <fullName evidence="7">DNA 3'-5' helicase</fullName>
        <ecNumber evidence="7">5.6.2.4</ecNumber>
    </recommendedName>
</protein>
<evidence type="ECO:0000256" key="5">
    <source>
        <dbReference type="ARBA" id="ARBA00023235"/>
    </source>
</evidence>
<evidence type="ECO:0000256" key="2">
    <source>
        <dbReference type="ARBA" id="ARBA00022801"/>
    </source>
</evidence>
<evidence type="ECO:0000313" key="12">
    <source>
        <dbReference type="Proteomes" id="UP000029553"/>
    </source>
</evidence>
<dbReference type="PANTHER" id="PTHR11070:SF30">
    <property type="entry name" value="F-BOX DNA HELICASE 1"/>
    <property type="match status" value="1"/>
</dbReference>
<dbReference type="InterPro" id="IPR027417">
    <property type="entry name" value="P-loop_NTPase"/>
</dbReference>
<proteinExistence type="predicted"/>
<gene>
    <name evidence="11" type="ORF">P353_08595</name>
</gene>
<evidence type="ECO:0000256" key="7">
    <source>
        <dbReference type="ARBA" id="ARBA00034808"/>
    </source>
</evidence>
<dbReference type="PANTHER" id="PTHR11070">
    <property type="entry name" value="UVRD / RECB / PCRA DNA HELICASE FAMILY MEMBER"/>
    <property type="match status" value="1"/>
</dbReference>
<dbReference type="RefSeq" id="WP_034367745.1">
    <property type="nucleotide sequence ID" value="NZ_AWOR01000037.1"/>
</dbReference>
<dbReference type="GO" id="GO:0043138">
    <property type="term" value="F:3'-5' DNA helicase activity"/>
    <property type="evidence" value="ECO:0007669"/>
    <property type="project" value="UniProtKB-EC"/>
</dbReference>
<dbReference type="Proteomes" id="UP000029553">
    <property type="component" value="Unassembled WGS sequence"/>
</dbReference>
<sequence length="496" mass="56346">MVIRPTAEQARIIQFSGSRLVVKARAGSGKTTTFFQIAQAYPRERMLYLAYSRAIRDAAAQRFPKRQVDCKTSHQLAFPKFGKLLKHKISHHGNIPLRELANALDTSNWAFVKDVLDVLTNFMCSADMKFYSDHFTRFNGKPNLTTKMVQYQAEVVDAAERVWVRMCDPDDSFPTVHDCYLKLYQLSMPDLSLQYKRILFDEAQDANPVTSQIVLSQSCKLTLVGDEHQQIFRYRGAVNALDHPLLNDVPRLYLTNSFRFGPNVAIVANALLELKGETVPVVGRGQADTVTFHVPMGTEHRCLVSRTVMGVLESALAAAARGESIFWVGGIENYKVQDLLDLHHFSRGELGNVKNKKLKADYKDYEEYKEAAEQTKDHEMQRSVRILETYAAEDIPAMIDHLKSLTVEEEMEASITVTTAHRSKGLEWDTVQLTDDYPDIFDPDMEPEAREDEINLLYVGSSRAMRVLIINGIIEIILNQVAQRRRARAKIEMEIA</sequence>
<dbReference type="GO" id="GO:0031297">
    <property type="term" value="P:replication fork processing"/>
    <property type="evidence" value="ECO:0007669"/>
    <property type="project" value="TreeGrafter"/>
</dbReference>
<dbReference type="GO" id="GO:0016887">
    <property type="term" value="F:ATP hydrolysis activity"/>
    <property type="evidence" value="ECO:0007669"/>
    <property type="project" value="RHEA"/>
</dbReference>
<comment type="caution">
    <text evidence="11">The sequence shown here is derived from an EMBL/GenBank/DDBJ whole genome shotgun (WGS) entry which is preliminary data.</text>
</comment>
<evidence type="ECO:0000256" key="3">
    <source>
        <dbReference type="ARBA" id="ARBA00022806"/>
    </source>
</evidence>
<name>A0A096FKM6_COMTE</name>
<evidence type="ECO:0000259" key="10">
    <source>
        <dbReference type="Pfam" id="PF13361"/>
    </source>
</evidence>
<keyword evidence="5" id="KW-0413">Isomerase</keyword>
<comment type="catalytic activity">
    <reaction evidence="6">
        <text>Couples ATP hydrolysis with the unwinding of duplex DNA by translocating in the 3'-5' direction.</text>
        <dbReference type="EC" id="5.6.2.4"/>
    </reaction>
</comment>
<reference evidence="11 12" key="1">
    <citation type="submission" date="2013-09" db="EMBL/GenBank/DDBJ databases">
        <title>High correlation between genotypes and phenotypes of environmental bacteria Comamonas testosteroni strains.</title>
        <authorList>
            <person name="Liu L."/>
            <person name="Zhu W."/>
            <person name="Xia X."/>
            <person name="Xu B."/>
            <person name="Luo M."/>
            <person name="Wang G."/>
        </authorList>
    </citation>
    <scope>NUCLEOTIDE SEQUENCE [LARGE SCALE GENOMIC DNA]</scope>
    <source>
        <strain evidence="11 12">JL40</strain>
    </source>
</reference>
<accession>A0A096FKM6</accession>
<dbReference type="InterPro" id="IPR000212">
    <property type="entry name" value="DNA_helicase_UvrD/REP"/>
</dbReference>
<dbReference type="InterPro" id="IPR014017">
    <property type="entry name" value="DNA_helicase_UvrD-like_C"/>
</dbReference>